<feature type="compositionally biased region" description="Basic and acidic residues" evidence="1">
    <location>
        <begin position="200"/>
        <end position="239"/>
    </location>
</feature>
<dbReference type="PRINTS" id="PR00625">
    <property type="entry name" value="JDOMAIN"/>
</dbReference>
<evidence type="ECO:0000256" key="1">
    <source>
        <dbReference type="SAM" id="MobiDB-lite"/>
    </source>
</evidence>
<feature type="compositionally biased region" description="Low complexity" evidence="1">
    <location>
        <begin position="1151"/>
        <end position="1165"/>
    </location>
</feature>
<evidence type="ECO:0000313" key="4">
    <source>
        <dbReference type="Proteomes" id="UP000002640"/>
    </source>
</evidence>
<dbReference type="Proteomes" id="UP000002640">
    <property type="component" value="Unassembled WGS sequence"/>
</dbReference>
<feature type="compositionally biased region" description="Polar residues" evidence="1">
    <location>
        <begin position="1166"/>
        <end position="1180"/>
    </location>
</feature>
<dbReference type="OMA" id="RMGCSGC"/>
<dbReference type="InterPro" id="IPR036869">
    <property type="entry name" value="J_dom_sf"/>
</dbReference>
<dbReference type="PANTHER" id="PTHR44298">
    <property type="entry name" value="DNAJ HOMOLOG SUBFAMILY B MEMBER 11"/>
    <property type="match status" value="1"/>
</dbReference>
<name>G4ZJW4_PHYSP</name>
<reference evidence="3 4" key="1">
    <citation type="journal article" date="2006" name="Science">
        <title>Phytophthora genome sequences uncover evolutionary origins and mechanisms of pathogenesis.</title>
        <authorList>
            <person name="Tyler B.M."/>
            <person name="Tripathy S."/>
            <person name="Zhang X."/>
            <person name="Dehal P."/>
            <person name="Jiang R.H."/>
            <person name="Aerts A."/>
            <person name="Arredondo F.D."/>
            <person name="Baxter L."/>
            <person name="Bensasson D."/>
            <person name="Beynon J.L."/>
            <person name="Chapman J."/>
            <person name="Damasceno C.M."/>
            <person name="Dorrance A.E."/>
            <person name="Dou D."/>
            <person name="Dickerman A.W."/>
            <person name="Dubchak I.L."/>
            <person name="Garbelotto M."/>
            <person name="Gijzen M."/>
            <person name="Gordon S.G."/>
            <person name="Govers F."/>
            <person name="Grunwald N.J."/>
            <person name="Huang W."/>
            <person name="Ivors K.L."/>
            <person name="Jones R.W."/>
            <person name="Kamoun S."/>
            <person name="Krampis K."/>
            <person name="Lamour K.H."/>
            <person name="Lee M.K."/>
            <person name="McDonald W.H."/>
            <person name="Medina M."/>
            <person name="Meijer H.J."/>
            <person name="Nordberg E.K."/>
            <person name="Maclean D.J."/>
            <person name="Ospina-Giraldo M.D."/>
            <person name="Morris P.F."/>
            <person name="Phuntumart V."/>
            <person name="Putnam N.H."/>
            <person name="Rash S."/>
            <person name="Rose J.K."/>
            <person name="Sakihama Y."/>
            <person name="Salamov A.A."/>
            <person name="Savidor A."/>
            <person name="Scheuring C.F."/>
            <person name="Smith B.M."/>
            <person name="Sobral B.W."/>
            <person name="Terry A."/>
            <person name="Torto-Alalibo T.A."/>
            <person name="Win J."/>
            <person name="Xu Z."/>
            <person name="Zhang H."/>
            <person name="Grigoriev I.V."/>
            <person name="Rokhsar D.S."/>
            <person name="Boore J.L."/>
        </authorList>
    </citation>
    <scope>NUCLEOTIDE SEQUENCE [LARGE SCALE GENOMIC DNA]</scope>
    <source>
        <strain evidence="3 4">P6497</strain>
    </source>
</reference>
<protein>
    <recommendedName>
        <fullName evidence="2">J domain-containing protein</fullName>
    </recommendedName>
</protein>
<gene>
    <name evidence="3" type="ORF">PHYSODRAFT_315405</name>
</gene>
<keyword evidence="4" id="KW-1185">Reference proteome</keyword>
<feature type="region of interest" description="Disordered" evidence="1">
    <location>
        <begin position="1151"/>
        <end position="1182"/>
    </location>
</feature>
<feature type="compositionally biased region" description="Basic residues" evidence="1">
    <location>
        <begin position="1105"/>
        <end position="1127"/>
    </location>
</feature>
<dbReference type="InParanoid" id="G4ZJW4"/>
<organism evidence="3 4">
    <name type="scientific">Phytophthora sojae (strain P6497)</name>
    <name type="common">Soybean stem and root rot agent</name>
    <name type="synonym">Phytophthora megasperma f. sp. glycines</name>
    <dbReference type="NCBI Taxonomy" id="1094619"/>
    <lineage>
        <taxon>Eukaryota</taxon>
        <taxon>Sar</taxon>
        <taxon>Stramenopiles</taxon>
        <taxon>Oomycota</taxon>
        <taxon>Peronosporomycetes</taxon>
        <taxon>Peronosporales</taxon>
        <taxon>Peronosporaceae</taxon>
        <taxon>Phytophthora</taxon>
    </lineage>
</organism>
<dbReference type="RefSeq" id="XP_009527983.1">
    <property type="nucleotide sequence ID" value="XM_009529688.1"/>
</dbReference>
<evidence type="ECO:0000259" key="2">
    <source>
        <dbReference type="PROSITE" id="PS50076"/>
    </source>
</evidence>
<feature type="region of interest" description="Disordered" evidence="1">
    <location>
        <begin position="859"/>
        <end position="896"/>
    </location>
</feature>
<dbReference type="KEGG" id="psoj:PHYSODRAFT_315405"/>
<dbReference type="PANTHER" id="PTHR44298:SF1">
    <property type="entry name" value="DNAJ HOMOLOG SUBFAMILY B MEMBER 11"/>
    <property type="match status" value="1"/>
</dbReference>
<dbReference type="InterPro" id="IPR051736">
    <property type="entry name" value="DnaJ-B11-like"/>
</dbReference>
<feature type="region of interest" description="Disordered" evidence="1">
    <location>
        <begin position="1067"/>
        <end position="1129"/>
    </location>
</feature>
<feature type="compositionally biased region" description="Basic and acidic residues" evidence="1">
    <location>
        <begin position="859"/>
        <end position="870"/>
    </location>
</feature>
<sequence>MVINGKKPIGRMVHVRTTMDPQRLAPHVIGVNGGKLNAIMSRARCSISYRKTQSQESGAQQEQQDEEKQAQAPDGAYLMVFMISANTAKRVDDGVQLLQAVVESTEQQMRKYQRSNGTQEIPDIDIYAEKEQVEQSEQQADEQGAVQADNRQQVQRPSRSRSRSRSADRDERTGATQQQRHLKRRRECAGATSGTAKRGRSNEPRESHRSERHPPRREDEECKEDREAAAAEAAMRAEEERKLRDEREAFRIRLARTIMISRRLEAEATRARAQEAVERDKYLRLRRQFEEIEHRKKVAVLVVKQQCSAMASALSTSSPSKKKQRLREIERLSIAHDACPPAASRVLAPNLRGFKGKRPLVGRSVVSVAKNGLAEDDDLLRLVKKVRAFGKMITSGGAEEQEAEETNAHDDAEIVDVPSGDADTFEFPSEDADVCMENENGDSVAEAGLEMMADVEDGDDARSNPRRDSFRSTWEIPGLTRDLNLIQDYSSETDCKLLHFLAGERQYFYLEPLMSSSSYSHDVERWLLTAHDLHILHRYILDRADFGKELVLCAERLRALGNLAPPLPSSPGTQTPLSIELGVFESSRHKEWSEMQDQIVELHSLALVAHMLGKHYLARHVIGSSRTAAHVGASHENLLDETTLQSDLFTYILRPIRSSAIESSLFDSLPISLVRETIEQCPEVVNHVLQWKGKDDVPDFLREVDPCEPPIAEVAEVANQRVHPRSGFFLRNLLVRLTAYMRDLDSITKQLVVTLKEKRPDHHRENANHVSLRRQRIIQHVNRLKSVTTNVIVENTKLQLHKWWILFAENSCAWFDPDDVDDLDDRSYDKFTCLQDALYIWHNEALLYTTKDDFVDPERVDESPLDHSDEGIVDSGYNTRARASVPPSQNPTSREEEVAALLRLTPANMRDERELAKQVAIQKKLVNHQWARYYTKYQDFAPAPAPTASVDQEVAEEETSETPERQSQAEPTAETGGDAMAMAIDWTGVFDPDKDAPDVIEMKKLRHEITLAKDQLLRDIKGGNKKGTGATLRSSSLNADQKALVEECKGLAASCMQALGKFLGLEDTDGTDTSTTKSPKPAPKQTRSATKAARAASTPKGDKPARRHSHGSKKASSHSSKKSPANRRRCESIRVAKALAVSQASLLLPIIPSSGSKTSSSRAMSVRNNGSSRNQRSDGNSPLRMGCSGCRDLRRRCTGCSGCCLHCVCVSCGCRMCCSSRLSAVQKTMTHMLDLIESNEACKWMSNASAGNEGRHCGMLFFCQQCHCCEDHCPCLLAGSTTERTTAGHHVSATPASNADSADFIASLNASLRGTAPAAPSRRERRFKINPVAAQRRGANPVASDGLDNGEVAHSSAAAHGGHGDSSADRGPAFQARNVHGARGRLPTFDCGIEGAFGLGPMDQRAQCRTWRPAPSDKNEQEDLFRAARVRMKLVRSAFAKTPGLASGSGCLDGEQLWQPERIRMMWERRDFHGVLGLPRDASIQQIKRQYRKLALKLHPDKASDTSASLESTVAEAGKNVGASNSGKRVDAFVAVTHSYKILLGDVDAMNGLR</sequence>
<dbReference type="SMART" id="SM00271">
    <property type="entry name" value="DnaJ"/>
    <property type="match status" value="1"/>
</dbReference>
<dbReference type="InterPro" id="IPR036612">
    <property type="entry name" value="KH_dom_type_1_sf"/>
</dbReference>
<feature type="domain" description="J" evidence="2">
    <location>
        <begin position="1471"/>
        <end position="1554"/>
    </location>
</feature>
<accession>G4ZJW4</accession>
<feature type="region of interest" description="Disordered" evidence="1">
    <location>
        <begin position="1315"/>
        <end position="1373"/>
    </location>
</feature>
<dbReference type="SUPFAM" id="SSF46565">
    <property type="entry name" value="Chaperone J-domain"/>
    <property type="match status" value="1"/>
</dbReference>
<feature type="region of interest" description="Disordered" evidence="1">
    <location>
        <begin position="943"/>
        <end position="977"/>
    </location>
</feature>
<dbReference type="CDD" id="cd06257">
    <property type="entry name" value="DnaJ"/>
    <property type="match status" value="1"/>
</dbReference>
<feature type="region of interest" description="Disordered" evidence="1">
    <location>
        <begin position="51"/>
        <end position="71"/>
    </location>
</feature>
<dbReference type="SUPFAM" id="SSF54791">
    <property type="entry name" value="Eukaryotic type KH-domain (KH-domain type I)"/>
    <property type="match status" value="1"/>
</dbReference>
<evidence type="ECO:0000313" key="3">
    <source>
        <dbReference type="EMBL" id="EGZ18925.1"/>
    </source>
</evidence>
<feature type="region of interest" description="Disordered" evidence="1">
    <location>
        <begin position="132"/>
        <end position="239"/>
    </location>
</feature>
<dbReference type="STRING" id="1094619.G4ZJW4"/>
<dbReference type="GeneID" id="20643860"/>
<feature type="compositionally biased region" description="Low complexity" evidence="1">
    <location>
        <begin position="1071"/>
        <end position="1098"/>
    </location>
</feature>
<dbReference type="GO" id="GO:0003723">
    <property type="term" value="F:RNA binding"/>
    <property type="evidence" value="ECO:0007669"/>
    <property type="project" value="InterPro"/>
</dbReference>
<feature type="region of interest" description="Disordered" evidence="1">
    <location>
        <begin position="1020"/>
        <end position="1039"/>
    </location>
</feature>
<dbReference type="Pfam" id="PF00226">
    <property type="entry name" value="DnaJ"/>
    <property type="match status" value="1"/>
</dbReference>
<dbReference type="Gene3D" id="1.10.287.110">
    <property type="entry name" value="DnaJ domain"/>
    <property type="match status" value="1"/>
</dbReference>
<dbReference type="PROSITE" id="PS50076">
    <property type="entry name" value="DNAJ_2"/>
    <property type="match status" value="1"/>
</dbReference>
<proteinExistence type="predicted"/>
<dbReference type="InterPro" id="IPR001623">
    <property type="entry name" value="DnaJ_domain"/>
</dbReference>
<dbReference type="EMBL" id="JH159154">
    <property type="protein sequence ID" value="EGZ18925.1"/>
    <property type="molecule type" value="Genomic_DNA"/>
</dbReference>